<name>A0A0A8ZMD4_ARUDO</name>
<dbReference type="PANTHER" id="PTHR34710">
    <property type="entry name" value="OS03G0834100 PROTEIN"/>
    <property type="match status" value="1"/>
</dbReference>
<dbReference type="EMBL" id="GBRH01259037">
    <property type="protein sequence ID" value="JAD38858.1"/>
    <property type="molecule type" value="Transcribed_RNA"/>
</dbReference>
<protein>
    <recommendedName>
        <fullName evidence="1">DUF3615 domain-containing protein</fullName>
    </recommendedName>
</protein>
<accession>A0A0A8ZMD4</accession>
<evidence type="ECO:0000313" key="2">
    <source>
        <dbReference type="EMBL" id="JAD38858.1"/>
    </source>
</evidence>
<proteinExistence type="predicted"/>
<evidence type="ECO:0000259" key="1">
    <source>
        <dbReference type="Pfam" id="PF12274"/>
    </source>
</evidence>
<organism evidence="2">
    <name type="scientific">Arundo donax</name>
    <name type="common">Giant reed</name>
    <name type="synonym">Donax arundinaceus</name>
    <dbReference type="NCBI Taxonomy" id="35708"/>
    <lineage>
        <taxon>Eukaryota</taxon>
        <taxon>Viridiplantae</taxon>
        <taxon>Streptophyta</taxon>
        <taxon>Embryophyta</taxon>
        <taxon>Tracheophyta</taxon>
        <taxon>Spermatophyta</taxon>
        <taxon>Magnoliopsida</taxon>
        <taxon>Liliopsida</taxon>
        <taxon>Poales</taxon>
        <taxon>Poaceae</taxon>
        <taxon>PACMAD clade</taxon>
        <taxon>Arundinoideae</taxon>
        <taxon>Arundineae</taxon>
        <taxon>Arundo</taxon>
    </lineage>
</organism>
<feature type="domain" description="DUF3615" evidence="1">
    <location>
        <begin position="28"/>
        <end position="103"/>
    </location>
</feature>
<dbReference type="InterPro" id="IPR022059">
    <property type="entry name" value="DUF3615"/>
</dbReference>
<dbReference type="PANTHER" id="PTHR34710:SF10">
    <property type="entry name" value="EXPRESSED PROTEIN"/>
    <property type="match status" value="1"/>
</dbReference>
<dbReference type="Pfam" id="PF12274">
    <property type="entry name" value="DUF3615"/>
    <property type="match status" value="1"/>
</dbReference>
<dbReference type="AlphaFoldDB" id="A0A0A8ZMD4"/>
<sequence length="189" mass="21469">MPKGRHKRSPPPPPMSKRDSFMIIIVLHALHHCNAKHPGGEFDVVQPLNEASTRFRGQVWFHVNFWARSRSSYKIKRFFAEVHYKPPTATCSVCSDPKPIPVPEADQVHYKPRTSGSVWSEEPPFPVPVPVVEVCTIIEEPLGRYRRMHSAVATRISCTPWVAVVLFVEMTRTKWYKNSPSPALGMPSS</sequence>
<reference evidence="2" key="1">
    <citation type="submission" date="2014-09" db="EMBL/GenBank/DDBJ databases">
        <authorList>
            <person name="Magalhaes I.L.F."/>
            <person name="Oliveira U."/>
            <person name="Santos F.R."/>
            <person name="Vidigal T.H.D.A."/>
            <person name="Brescovit A.D."/>
            <person name="Santos A.J."/>
        </authorList>
    </citation>
    <scope>NUCLEOTIDE SEQUENCE</scope>
    <source>
        <tissue evidence="2">Shoot tissue taken approximately 20 cm above the soil surface</tissue>
    </source>
</reference>
<reference evidence="2" key="2">
    <citation type="journal article" date="2015" name="Data Brief">
        <title>Shoot transcriptome of the giant reed, Arundo donax.</title>
        <authorList>
            <person name="Barrero R.A."/>
            <person name="Guerrero F.D."/>
            <person name="Moolhuijzen P."/>
            <person name="Goolsby J.A."/>
            <person name="Tidwell J."/>
            <person name="Bellgard S.E."/>
            <person name="Bellgard M.I."/>
        </authorList>
    </citation>
    <scope>NUCLEOTIDE SEQUENCE</scope>
    <source>
        <tissue evidence="2">Shoot tissue taken approximately 20 cm above the soil surface</tissue>
    </source>
</reference>